<keyword evidence="4" id="KW-0833">Ubl conjugation pathway</keyword>
<keyword evidence="2" id="KW-0479">Metal-binding</keyword>
<dbReference type="Proteomes" id="UP001283361">
    <property type="component" value="Unassembled WGS sequence"/>
</dbReference>
<feature type="region of interest" description="Disordered" evidence="6">
    <location>
        <begin position="103"/>
        <end position="125"/>
    </location>
</feature>
<dbReference type="CDD" id="cd20348">
    <property type="entry name" value="BRcat_RBR_EMI"/>
    <property type="match status" value="1"/>
</dbReference>
<dbReference type="GO" id="GO:0008270">
    <property type="term" value="F:zinc ion binding"/>
    <property type="evidence" value="ECO:0007669"/>
    <property type="project" value="UniProtKB-KW"/>
</dbReference>
<evidence type="ECO:0000313" key="9">
    <source>
        <dbReference type="Proteomes" id="UP001283361"/>
    </source>
</evidence>
<organism evidence="8 9">
    <name type="scientific">Elysia crispata</name>
    <name type="common">lettuce slug</name>
    <dbReference type="NCBI Taxonomy" id="231223"/>
    <lineage>
        <taxon>Eukaryota</taxon>
        <taxon>Metazoa</taxon>
        <taxon>Spiralia</taxon>
        <taxon>Lophotrochozoa</taxon>
        <taxon>Mollusca</taxon>
        <taxon>Gastropoda</taxon>
        <taxon>Heterobranchia</taxon>
        <taxon>Euthyneura</taxon>
        <taxon>Panpulmonata</taxon>
        <taxon>Sacoglossa</taxon>
        <taxon>Placobranchoidea</taxon>
        <taxon>Plakobranchidae</taxon>
        <taxon>Elysia</taxon>
    </lineage>
</organism>
<dbReference type="InterPro" id="IPR001810">
    <property type="entry name" value="F-box_dom"/>
</dbReference>
<feature type="region of interest" description="Disordered" evidence="6">
    <location>
        <begin position="337"/>
        <end position="360"/>
    </location>
</feature>
<sequence>MSPLAVATSLIIGYKPSDYISMIETEPESLGKMEKTVSKTEACGPTLEAKTELCLSKEETLGCDFSDFKTPLHPTSGHKSRLAWAQNSCDSGFNSVQSGAFSDRSSSVGSSVRSSPEPSTSLSGRRVTLGTCEFSPVTRESFPIIRSRKLDFHSKDLFTDSSNLHFVDEELKNQESYSEDSGTQEKRECVDDGFVEELNNSLSPVSPGLFCFQNDTVPRQRQRINDIDLEVSLQDMSLEESTSSSSSLSSRSGSGSNSPFHHTEIKKDICQKKEEPVPSISCSSSETNEVPTHILNWIACVSKIPNCNEQNIPSLSFCKTNFMTTLHLTEAHDTSTDSAHSVLSSPSHPPLNQTSSKSVIKPPSHTCFQPQFFPSESSLIKSLSEVCPSSLQAGAHLCKSPCKRTGGNELDVDHIHSPTKSRKMESCQEQSSISCAARKIFHGDLPANYASGPNIDRLQSMLLSSLDHPKRTSITFGHKPSLGRCPGKVHQETNRYAEPCSPGTPACNLSKRLQKVLQMSLPSEPSRLIGRNIGVVKFDIIEALHKNFNLCVAKILSFLPPADLIRVRLVSKAWGQALESDTPSFNRYKHHILDFKAKKRTMLAHLGKENTVEKVIDKPRPKAMTESRGCFSSLQVQASPQAVQPLPPNVPPKSDAHSGVQWGDELRRCPSCQHSALVRPHQGRAVCRNSTCGFDFCTQCFAAYHHPKPCKPLGWKCSVSKKDVAGSLKSKKSLKRL</sequence>
<dbReference type="GO" id="GO:0005634">
    <property type="term" value="C:nucleus"/>
    <property type="evidence" value="ECO:0007669"/>
    <property type="project" value="TreeGrafter"/>
</dbReference>
<dbReference type="PANTHER" id="PTHR15493">
    <property type="entry name" value="F-BOX ONLY PROTEIN 5 AND 43"/>
    <property type="match status" value="1"/>
</dbReference>
<evidence type="ECO:0000256" key="6">
    <source>
        <dbReference type="SAM" id="MobiDB-lite"/>
    </source>
</evidence>
<dbReference type="GO" id="GO:0045835">
    <property type="term" value="P:negative regulation of meiotic nuclear division"/>
    <property type="evidence" value="ECO:0007669"/>
    <property type="project" value="InterPro"/>
</dbReference>
<evidence type="ECO:0000256" key="5">
    <source>
        <dbReference type="ARBA" id="ARBA00022833"/>
    </source>
</evidence>
<dbReference type="PANTHER" id="PTHR15493:SF9">
    <property type="entry name" value="GH14043P"/>
    <property type="match status" value="1"/>
</dbReference>
<accession>A0AAE1A755</accession>
<evidence type="ECO:0000313" key="8">
    <source>
        <dbReference type="EMBL" id="KAK3782569.1"/>
    </source>
</evidence>
<dbReference type="AlphaFoldDB" id="A0AAE1A755"/>
<evidence type="ECO:0000256" key="1">
    <source>
        <dbReference type="ARBA" id="ARBA00004906"/>
    </source>
</evidence>
<evidence type="ECO:0000256" key="2">
    <source>
        <dbReference type="ARBA" id="ARBA00022723"/>
    </source>
</evidence>
<feature type="region of interest" description="Disordered" evidence="6">
    <location>
        <begin position="236"/>
        <end position="262"/>
    </location>
</feature>
<feature type="compositionally biased region" description="Low complexity" evidence="6">
    <location>
        <begin position="103"/>
        <end position="123"/>
    </location>
</feature>
<dbReference type="EMBL" id="JAWDGP010002497">
    <property type="protein sequence ID" value="KAK3782569.1"/>
    <property type="molecule type" value="Genomic_DNA"/>
</dbReference>
<dbReference type="InterPro" id="IPR044064">
    <property type="entry name" value="ZF_ZBR"/>
</dbReference>
<evidence type="ECO:0000256" key="4">
    <source>
        <dbReference type="ARBA" id="ARBA00022786"/>
    </source>
</evidence>
<dbReference type="InterPro" id="IPR047147">
    <property type="entry name" value="FBX5_43"/>
</dbReference>
<keyword evidence="9" id="KW-1185">Reference proteome</keyword>
<dbReference type="CDD" id="cd22086">
    <property type="entry name" value="F-box_EMI"/>
    <property type="match status" value="1"/>
</dbReference>
<dbReference type="Gene3D" id="1.20.1280.50">
    <property type="match status" value="1"/>
</dbReference>
<dbReference type="SMART" id="SM00256">
    <property type="entry name" value="FBOX"/>
    <property type="match status" value="1"/>
</dbReference>
<dbReference type="SUPFAM" id="SSF57850">
    <property type="entry name" value="RING/U-box"/>
    <property type="match status" value="1"/>
</dbReference>
<proteinExistence type="predicted"/>
<gene>
    <name evidence="8" type="ORF">RRG08_028064</name>
</gene>
<name>A0AAE1A755_9GAST</name>
<reference evidence="8" key="1">
    <citation type="journal article" date="2023" name="G3 (Bethesda)">
        <title>A reference genome for the long-term kleptoplast-retaining sea slug Elysia crispata morphotype clarki.</title>
        <authorList>
            <person name="Eastman K.E."/>
            <person name="Pendleton A.L."/>
            <person name="Shaikh M.A."/>
            <person name="Suttiyut T."/>
            <person name="Ogas R."/>
            <person name="Tomko P."/>
            <person name="Gavelis G."/>
            <person name="Widhalm J.R."/>
            <person name="Wisecaver J.H."/>
        </authorList>
    </citation>
    <scope>NUCLEOTIDE SEQUENCE</scope>
    <source>
        <strain evidence="8">ECLA1</strain>
    </source>
</reference>
<feature type="compositionally biased region" description="Low complexity" evidence="6">
    <location>
        <begin position="239"/>
        <end position="258"/>
    </location>
</feature>
<comment type="pathway">
    <text evidence="1">Protein modification; protein ubiquitination.</text>
</comment>
<feature type="domain" description="ZBR-type" evidence="7">
    <location>
        <begin position="665"/>
        <end position="713"/>
    </location>
</feature>
<dbReference type="PROSITE" id="PS51872">
    <property type="entry name" value="ZF_ZBR"/>
    <property type="match status" value="1"/>
</dbReference>
<keyword evidence="5" id="KW-0862">Zinc</keyword>
<comment type="caution">
    <text evidence="8">The sequence shown here is derived from an EMBL/GenBank/DDBJ whole genome shotgun (WGS) entry which is preliminary data.</text>
</comment>
<evidence type="ECO:0000256" key="3">
    <source>
        <dbReference type="ARBA" id="ARBA00022771"/>
    </source>
</evidence>
<dbReference type="Pfam" id="PF00646">
    <property type="entry name" value="F-box"/>
    <property type="match status" value="1"/>
</dbReference>
<dbReference type="InterPro" id="IPR036047">
    <property type="entry name" value="F-box-like_dom_sf"/>
</dbReference>
<protein>
    <recommendedName>
        <fullName evidence="7">ZBR-type domain-containing protein</fullName>
    </recommendedName>
</protein>
<keyword evidence="3" id="KW-0863">Zinc-finger</keyword>
<evidence type="ECO:0000259" key="7">
    <source>
        <dbReference type="PROSITE" id="PS51872"/>
    </source>
</evidence>
<dbReference type="GO" id="GO:0007088">
    <property type="term" value="P:regulation of mitotic nuclear division"/>
    <property type="evidence" value="ECO:0007669"/>
    <property type="project" value="InterPro"/>
</dbReference>
<dbReference type="Gene3D" id="2.20.25.20">
    <property type="match status" value="1"/>
</dbReference>
<dbReference type="SUPFAM" id="SSF81383">
    <property type="entry name" value="F-box domain"/>
    <property type="match status" value="1"/>
</dbReference>